<evidence type="ECO:0000256" key="3">
    <source>
        <dbReference type="PROSITE-ProRule" id="PRU01006"/>
    </source>
</evidence>
<feature type="non-terminal residue" evidence="4">
    <location>
        <position position="1"/>
    </location>
</feature>
<dbReference type="InterPro" id="IPR011990">
    <property type="entry name" value="TPR-like_helical_dom_sf"/>
</dbReference>
<keyword evidence="2" id="KW-0653">Protein transport</keyword>
<sequence>EETVYLLSRMGNSRSALKMIMEELHDVDKAIEFAKEQDDGELWEDLILYSIDKPPFITGLLNNIGTHVDPILLIHRIKEGMEIPNLRDSLVKILQDYNLQILLREGCKKILVADSLSLLKKMHRTQMKGVLVDEENICESCLSPILPSE</sequence>
<dbReference type="GO" id="GO:0006623">
    <property type="term" value="P:protein targeting to vacuole"/>
    <property type="evidence" value="ECO:0007669"/>
    <property type="project" value="InterPro"/>
</dbReference>
<dbReference type="PANTHER" id="PTHR12616">
    <property type="entry name" value="VACUOLAR PROTEIN SORTING VPS41"/>
    <property type="match status" value="1"/>
</dbReference>
<dbReference type="EMBL" id="NBAG03000099">
    <property type="protein sequence ID" value="PNI89329.1"/>
    <property type="molecule type" value="Genomic_DNA"/>
</dbReference>
<dbReference type="InterPro" id="IPR000547">
    <property type="entry name" value="Clathrin_H-chain/VPS_repeat"/>
</dbReference>
<dbReference type="Proteomes" id="UP000236370">
    <property type="component" value="Unassembled WGS sequence"/>
</dbReference>
<dbReference type="PROSITE" id="PS50236">
    <property type="entry name" value="CHCR"/>
    <property type="match status" value="1"/>
</dbReference>
<reference evidence="4 5" key="1">
    <citation type="submission" date="2017-12" db="EMBL/GenBank/DDBJ databases">
        <title>High-resolution comparative analysis of great ape genomes.</title>
        <authorList>
            <person name="Pollen A."/>
            <person name="Hastie A."/>
            <person name="Hormozdiari F."/>
            <person name="Dougherty M."/>
            <person name="Liu R."/>
            <person name="Chaisson M."/>
            <person name="Hoppe E."/>
            <person name="Hill C."/>
            <person name="Pang A."/>
            <person name="Hillier L."/>
            <person name="Baker C."/>
            <person name="Armstrong J."/>
            <person name="Shendure J."/>
            <person name="Paten B."/>
            <person name="Wilson R."/>
            <person name="Chao H."/>
            <person name="Schneider V."/>
            <person name="Ventura M."/>
            <person name="Kronenberg Z."/>
            <person name="Murali S."/>
            <person name="Gordon D."/>
            <person name="Cantsilieris S."/>
            <person name="Munson K."/>
            <person name="Nelson B."/>
            <person name="Raja A."/>
            <person name="Underwood J."/>
            <person name="Diekhans M."/>
            <person name="Fiddes I."/>
            <person name="Haussler D."/>
            <person name="Eichler E."/>
        </authorList>
    </citation>
    <scope>NUCLEOTIDE SEQUENCE [LARGE SCALE GENOMIC DNA]</scope>
    <source>
        <strain evidence="4">Yerkes chimp pedigree #C0471</strain>
    </source>
</reference>
<dbReference type="GO" id="GO:0012505">
    <property type="term" value="C:endomembrane system"/>
    <property type="evidence" value="ECO:0007669"/>
    <property type="project" value="UniProtKB-ARBA"/>
</dbReference>
<dbReference type="InterPro" id="IPR045111">
    <property type="entry name" value="Vps41/Vps8"/>
</dbReference>
<dbReference type="AlphaFoldDB" id="A0A2J8PZ91"/>
<comment type="caution">
    <text evidence="4">The sequence shown here is derived from an EMBL/GenBank/DDBJ whole genome shotgun (WGS) entry which is preliminary data.</text>
</comment>
<dbReference type="GO" id="GO:0016192">
    <property type="term" value="P:vesicle-mediated transport"/>
    <property type="evidence" value="ECO:0007669"/>
    <property type="project" value="InterPro"/>
</dbReference>
<feature type="repeat" description="CHCR" evidence="3">
    <location>
        <begin position="1"/>
        <end position="59"/>
    </location>
</feature>
<evidence type="ECO:0000313" key="4">
    <source>
        <dbReference type="EMBL" id="PNI89329.1"/>
    </source>
</evidence>
<evidence type="ECO:0000256" key="1">
    <source>
        <dbReference type="ARBA" id="ARBA00022448"/>
    </source>
</evidence>
<dbReference type="Gene3D" id="1.25.40.10">
    <property type="entry name" value="Tetratricopeptide repeat domain"/>
    <property type="match status" value="1"/>
</dbReference>
<dbReference type="Pfam" id="PF23556">
    <property type="entry name" value="TPR_Vps41"/>
    <property type="match status" value="1"/>
</dbReference>
<name>A0A2J8PZ91_PANTR</name>
<keyword evidence="1" id="KW-0813">Transport</keyword>
<dbReference type="PANTHER" id="PTHR12616:SF1">
    <property type="entry name" value="VACUOLAR PROTEIN SORTING-ASSOCIATED PROTEIN 41 HOMOLOG"/>
    <property type="match status" value="1"/>
</dbReference>
<organism evidence="4 5">
    <name type="scientific">Pan troglodytes</name>
    <name type="common">Chimpanzee</name>
    <dbReference type="NCBI Taxonomy" id="9598"/>
    <lineage>
        <taxon>Eukaryota</taxon>
        <taxon>Metazoa</taxon>
        <taxon>Chordata</taxon>
        <taxon>Craniata</taxon>
        <taxon>Vertebrata</taxon>
        <taxon>Euteleostomi</taxon>
        <taxon>Mammalia</taxon>
        <taxon>Eutheria</taxon>
        <taxon>Euarchontoglires</taxon>
        <taxon>Primates</taxon>
        <taxon>Haplorrhini</taxon>
        <taxon>Catarrhini</taxon>
        <taxon>Hominidae</taxon>
        <taxon>Pan</taxon>
    </lineage>
</organism>
<accession>A0A2J8PZ91</accession>
<proteinExistence type="predicted"/>
<evidence type="ECO:0000256" key="2">
    <source>
        <dbReference type="ARBA" id="ARBA00022927"/>
    </source>
</evidence>
<protein>
    <submittedName>
        <fullName evidence="4">VPS41 isoform 4</fullName>
    </submittedName>
</protein>
<evidence type="ECO:0000313" key="5">
    <source>
        <dbReference type="Proteomes" id="UP000236370"/>
    </source>
</evidence>
<gene>
    <name evidence="4" type="ORF">CK820_G0047874</name>
</gene>